<proteinExistence type="predicted"/>
<gene>
    <name evidence="2" type="ORF">FAJ39_08030</name>
</gene>
<dbReference type="SUPFAM" id="SSF55729">
    <property type="entry name" value="Acyl-CoA N-acyltransferases (Nat)"/>
    <property type="match status" value="1"/>
</dbReference>
<evidence type="ECO:0000259" key="1">
    <source>
        <dbReference type="PROSITE" id="PS51186"/>
    </source>
</evidence>
<comment type="caution">
    <text evidence="2">The sequence shown here is derived from an EMBL/GenBank/DDBJ whole genome shotgun (WGS) entry which is preliminary data.</text>
</comment>
<dbReference type="PROSITE" id="PS51186">
    <property type="entry name" value="GNAT"/>
    <property type="match status" value="1"/>
</dbReference>
<evidence type="ECO:0000313" key="3">
    <source>
        <dbReference type="Proteomes" id="UP000305165"/>
    </source>
</evidence>
<dbReference type="InterPro" id="IPR016181">
    <property type="entry name" value="Acyl_CoA_acyltransferase"/>
</dbReference>
<dbReference type="InterPro" id="IPR051531">
    <property type="entry name" value="N-acetyltransferase"/>
</dbReference>
<evidence type="ECO:0000313" key="2">
    <source>
        <dbReference type="EMBL" id="TIH98826.1"/>
    </source>
</evidence>
<name>A0A4T2GK54_STRSU</name>
<accession>A0A4T2GK54</accession>
<sequence>MTLKDRLAQHEVLETKRLRLRPVGMADLEDMYEYASDEETTRWTFPSNQTREDTRRGIEKMYLADPVGKFALELKGKQKMIGTLDTYGLSEKDRSLSMGIILNKSYWGQGVASEALQAVLDLLLLDLDFEVVKAGHAQENQASKRLLEKMGFQQVAQKEADQVIAGQQVTSYYYELHRKEWQNRYGNRDC</sequence>
<dbReference type="PANTHER" id="PTHR43792">
    <property type="entry name" value="GNAT FAMILY, PUTATIVE (AFU_ORTHOLOGUE AFUA_3G00765)-RELATED-RELATED"/>
    <property type="match status" value="1"/>
</dbReference>
<dbReference type="GO" id="GO:0016747">
    <property type="term" value="F:acyltransferase activity, transferring groups other than amino-acyl groups"/>
    <property type="evidence" value="ECO:0007669"/>
    <property type="project" value="InterPro"/>
</dbReference>
<dbReference type="AlphaFoldDB" id="A0A4T2GK54"/>
<dbReference type="Proteomes" id="UP000305165">
    <property type="component" value="Unassembled WGS sequence"/>
</dbReference>
<feature type="domain" description="N-acetyltransferase" evidence="1">
    <location>
        <begin position="18"/>
        <end position="179"/>
    </location>
</feature>
<keyword evidence="2" id="KW-0808">Transferase</keyword>
<dbReference type="OrthoDB" id="9798081at2"/>
<dbReference type="EMBL" id="SSXO01000005">
    <property type="protein sequence ID" value="TIH98826.1"/>
    <property type="molecule type" value="Genomic_DNA"/>
</dbReference>
<organism evidence="2 3">
    <name type="scientific">Streptococcus suis</name>
    <dbReference type="NCBI Taxonomy" id="1307"/>
    <lineage>
        <taxon>Bacteria</taxon>
        <taxon>Bacillati</taxon>
        <taxon>Bacillota</taxon>
        <taxon>Bacilli</taxon>
        <taxon>Lactobacillales</taxon>
        <taxon>Streptococcaceae</taxon>
        <taxon>Streptococcus</taxon>
    </lineage>
</organism>
<dbReference type="Gene3D" id="3.40.630.30">
    <property type="match status" value="1"/>
</dbReference>
<dbReference type="InterPro" id="IPR000182">
    <property type="entry name" value="GNAT_dom"/>
</dbReference>
<dbReference type="Pfam" id="PF13302">
    <property type="entry name" value="Acetyltransf_3"/>
    <property type="match status" value="1"/>
</dbReference>
<dbReference type="PANTHER" id="PTHR43792:SF1">
    <property type="entry name" value="N-ACETYLTRANSFERASE DOMAIN-CONTAINING PROTEIN"/>
    <property type="match status" value="1"/>
</dbReference>
<reference evidence="2 3" key="1">
    <citation type="submission" date="2019-04" db="EMBL/GenBank/DDBJ databases">
        <title>Genome analysis of Streptococcus suis strain WUSS424.</title>
        <authorList>
            <person name="Chen H."/>
            <person name="Gao X."/>
            <person name="Wu Z."/>
        </authorList>
    </citation>
    <scope>NUCLEOTIDE SEQUENCE [LARGE SCALE GENOMIC DNA]</scope>
    <source>
        <strain evidence="2 3">WUSS424</strain>
    </source>
</reference>
<protein>
    <submittedName>
        <fullName evidence="2">GNAT family N-acetyltransferase</fullName>
    </submittedName>
</protein>